<dbReference type="Gene3D" id="3.40.47.10">
    <property type="match status" value="2"/>
</dbReference>
<dbReference type="PIRSF" id="PIRSF000429">
    <property type="entry name" value="Ac-CoA_Ac_transf"/>
    <property type="match status" value="1"/>
</dbReference>
<dbReference type="FunFam" id="3.40.47.10:FF:000010">
    <property type="entry name" value="Acetyl-CoA acetyltransferase (Thiolase)"/>
    <property type="match status" value="1"/>
</dbReference>
<keyword evidence="4 7" id="KW-0012">Acyltransferase</keyword>
<dbReference type="PROSITE" id="PS00099">
    <property type="entry name" value="THIOLASE_3"/>
    <property type="match status" value="1"/>
</dbReference>
<comment type="similarity">
    <text evidence="1 7">Belongs to the thiolase-like superfamily. Thiolase family.</text>
</comment>
<dbReference type="InterPro" id="IPR020610">
    <property type="entry name" value="Thiolase_AS"/>
</dbReference>
<dbReference type="PROSITE" id="PS00737">
    <property type="entry name" value="THIOLASE_2"/>
    <property type="match status" value="1"/>
</dbReference>
<evidence type="ECO:0000313" key="11">
    <source>
        <dbReference type="Proteomes" id="UP000070475"/>
    </source>
</evidence>
<accession>A0A132TJT7</accession>
<dbReference type="InterPro" id="IPR020613">
    <property type="entry name" value="Thiolase_CS"/>
</dbReference>
<feature type="active site" description="Proton acceptor" evidence="6">
    <location>
        <position position="378"/>
    </location>
</feature>
<protein>
    <recommendedName>
        <fullName evidence="2">acetyl-CoA C-acetyltransferase</fullName>
        <ecNumber evidence="2">2.3.1.9</ecNumber>
    </recommendedName>
    <alternativeName>
        <fullName evidence="5">Acetoacetyl-CoA thiolase</fullName>
    </alternativeName>
</protein>
<organism evidence="10 11">
    <name type="scientific">Paenibacillus riograndensis</name>
    <dbReference type="NCBI Taxonomy" id="483937"/>
    <lineage>
        <taxon>Bacteria</taxon>
        <taxon>Bacillati</taxon>
        <taxon>Bacillota</taxon>
        <taxon>Bacilli</taxon>
        <taxon>Bacillales</taxon>
        <taxon>Paenibacillaceae</taxon>
        <taxon>Paenibacillus</taxon>
        <taxon>Paenibacillus sonchi group</taxon>
    </lineage>
</organism>
<feature type="domain" description="Thiolase N-terminal" evidence="8">
    <location>
        <begin position="5"/>
        <end position="262"/>
    </location>
</feature>
<dbReference type="Proteomes" id="UP000070475">
    <property type="component" value="Unassembled WGS sequence"/>
</dbReference>
<keyword evidence="3 7" id="KW-0808">Transferase</keyword>
<dbReference type="SUPFAM" id="SSF53901">
    <property type="entry name" value="Thiolase-like"/>
    <property type="match status" value="2"/>
</dbReference>
<dbReference type="RefSeq" id="WP_060862871.1">
    <property type="nucleotide sequence ID" value="NZ_LIRB01000146.1"/>
</dbReference>
<evidence type="ECO:0000256" key="1">
    <source>
        <dbReference type="ARBA" id="ARBA00010982"/>
    </source>
</evidence>
<evidence type="ECO:0000256" key="5">
    <source>
        <dbReference type="ARBA" id="ARBA00030755"/>
    </source>
</evidence>
<dbReference type="InterPro" id="IPR020617">
    <property type="entry name" value="Thiolase_C"/>
</dbReference>
<dbReference type="InterPro" id="IPR002155">
    <property type="entry name" value="Thiolase"/>
</dbReference>
<feature type="active site" description="Proton acceptor" evidence="6">
    <location>
        <position position="348"/>
    </location>
</feature>
<comment type="caution">
    <text evidence="10">The sequence shown here is derived from an EMBL/GenBank/DDBJ whole genome shotgun (WGS) entry which is preliminary data.</text>
</comment>
<dbReference type="InterPro" id="IPR020616">
    <property type="entry name" value="Thiolase_N"/>
</dbReference>
<evidence type="ECO:0000256" key="6">
    <source>
        <dbReference type="PIRSR" id="PIRSR000429-1"/>
    </source>
</evidence>
<dbReference type="EC" id="2.3.1.9" evidence="2"/>
<proteinExistence type="inferred from homology"/>
<evidence type="ECO:0000256" key="7">
    <source>
        <dbReference type="RuleBase" id="RU003557"/>
    </source>
</evidence>
<sequence>MKKVALASPLRTAVGSFNNGLSTLNAPEMGAAVMTACLQQSRLEPALIDQIYLGNVLQAGIGQNPARQAALKAGIPIDVPASTINTVCGSGLHAVALAYNSILAEQGSVLLAGGMESMSNAPYVLKNARNGYKLGNGELIDSVVADGLTCPINKYHMGITAENIAAKYNISRLEQDEFAYGSQIKAREAKNKQVFAEQIVPVLTKTKKAEIWFSEDEHVRADTSKEKLSNLKPVFKENGSVTAGNASGINDGAAAVLVMSEDKCKEHAVQPLAYIKGYSLVGVDPAYMGMGPVKAISSLLKEQGIPLEAIDLFEINEAFAAQALAVLKELGINPEKVNVNGGAIAIGHPVGASGARILVTLVHEMVRRSSRYGIASLCIGTGMGIAMLVENALI</sequence>
<evidence type="ECO:0000256" key="2">
    <source>
        <dbReference type="ARBA" id="ARBA00012705"/>
    </source>
</evidence>
<dbReference type="GO" id="GO:0003985">
    <property type="term" value="F:acetyl-CoA C-acetyltransferase activity"/>
    <property type="evidence" value="ECO:0007669"/>
    <property type="project" value="UniProtKB-EC"/>
</dbReference>
<feature type="domain" description="Thiolase C-terminal" evidence="9">
    <location>
        <begin position="270"/>
        <end position="390"/>
    </location>
</feature>
<dbReference type="PATRIC" id="fig|483937.3.peg.4188"/>
<dbReference type="OrthoDB" id="9764892at2"/>
<dbReference type="NCBIfam" id="TIGR01930">
    <property type="entry name" value="AcCoA-C-Actrans"/>
    <property type="match status" value="1"/>
</dbReference>
<gene>
    <name evidence="10" type="ORF">AMQ84_26870</name>
</gene>
<name>A0A132TJT7_9BACL</name>
<feature type="active site" description="Acyl-thioester intermediate" evidence="6">
    <location>
        <position position="88"/>
    </location>
</feature>
<dbReference type="Pfam" id="PF00108">
    <property type="entry name" value="Thiolase_N"/>
    <property type="match status" value="1"/>
</dbReference>
<evidence type="ECO:0000313" key="10">
    <source>
        <dbReference type="EMBL" id="KWX71560.1"/>
    </source>
</evidence>
<evidence type="ECO:0000259" key="9">
    <source>
        <dbReference type="Pfam" id="PF02803"/>
    </source>
</evidence>
<dbReference type="EMBL" id="LIRB01000146">
    <property type="protein sequence ID" value="KWX71560.1"/>
    <property type="molecule type" value="Genomic_DNA"/>
</dbReference>
<evidence type="ECO:0000259" key="8">
    <source>
        <dbReference type="Pfam" id="PF00108"/>
    </source>
</evidence>
<dbReference type="PANTHER" id="PTHR18919:SF107">
    <property type="entry name" value="ACETYL-COA ACETYLTRANSFERASE, CYTOSOLIC"/>
    <property type="match status" value="1"/>
</dbReference>
<dbReference type="AlphaFoldDB" id="A0A132TJT7"/>
<dbReference type="InterPro" id="IPR016039">
    <property type="entry name" value="Thiolase-like"/>
</dbReference>
<evidence type="ECO:0000256" key="3">
    <source>
        <dbReference type="ARBA" id="ARBA00022679"/>
    </source>
</evidence>
<keyword evidence="11" id="KW-1185">Reference proteome</keyword>
<reference evidence="10 11" key="1">
    <citation type="submission" date="2015-08" db="EMBL/GenBank/DDBJ databases">
        <title>Genomes of Paenibacillus riograndensis.</title>
        <authorList>
            <person name="Sant'Anna F.H."/>
            <person name="Souza R."/>
            <person name="Ambrosini A."/>
            <person name="Bach E."/>
            <person name="Fernandes G."/>
            <person name="Balsanelli E."/>
            <person name="Baura V.A."/>
            <person name="Pedrosa F.O."/>
            <person name="Souza E.M."/>
            <person name="Passaglia L."/>
        </authorList>
    </citation>
    <scope>NUCLEOTIDE SEQUENCE [LARGE SCALE GENOMIC DNA]</scope>
    <source>
        <strain evidence="10 11">CAS34</strain>
    </source>
</reference>
<dbReference type="PANTHER" id="PTHR18919">
    <property type="entry name" value="ACETYL-COA C-ACYLTRANSFERASE"/>
    <property type="match status" value="1"/>
</dbReference>
<dbReference type="Pfam" id="PF02803">
    <property type="entry name" value="Thiolase_C"/>
    <property type="match status" value="1"/>
</dbReference>
<evidence type="ECO:0000256" key="4">
    <source>
        <dbReference type="ARBA" id="ARBA00023315"/>
    </source>
</evidence>
<dbReference type="CDD" id="cd00751">
    <property type="entry name" value="thiolase"/>
    <property type="match status" value="1"/>
</dbReference>